<dbReference type="PROSITE" id="PS00463">
    <property type="entry name" value="ZN2_CY6_FUNGAL_1"/>
    <property type="match status" value="1"/>
</dbReference>
<dbReference type="STRING" id="1531966.A0A0A1TNU4"/>
<evidence type="ECO:0000256" key="1">
    <source>
        <dbReference type="ARBA" id="ARBA00004123"/>
    </source>
</evidence>
<dbReference type="Gene3D" id="4.10.240.10">
    <property type="entry name" value="Zn(2)-C6 fungal-type DNA-binding domain"/>
    <property type="match status" value="1"/>
</dbReference>
<reference evidence="5 6" key="1">
    <citation type="journal article" date="2015" name="Genome Announc.">
        <title>Draft Genome Sequence and Gene Annotation of the Entomopathogenic Fungus Verticillium hemipterigenum.</title>
        <authorList>
            <person name="Horn F."/>
            <person name="Habel A."/>
            <person name="Scharf D.H."/>
            <person name="Dworschak J."/>
            <person name="Brakhage A.A."/>
            <person name="Guthke R."/>
            <person name="Hertweck C."/>
            <person name="Linde J."/>
        </authorList>
    </citation>
    <scope>NUCLEOTIDE SEQUENCE [LARGE SCALE GENOMIC DNA]</scope>
</reference>
<dbReference type="Pfam" id="PF11951">
    <property type="entry name" value="Fungal_trans_2"/>
    <property type="match status" value="1"/>
</dbReference>
<keyword evidence="2" id="KW-0539">Nucleus</keyword>
<feature type="region of interest" description="Disordered" evidence="3">
    <location>
        <begin position="52"/>
        <end position="102"/>
    </location>
</feature>
<dbReference type="PROSITE" id="PS50048">
    <property type="entry name" value="ZN2_CY6_FUNGAL_2"/>
    <property type="match status" value="1"/>
</dbReference>
<dbReference type="Proteomes" id="UP000039046">
    <property type="component" value="Unassembled WGS sequence"/>
</dbReference>
<dbReference type="GO" id="GO:0005634">
    <property type="term" value="C:nucleus"/>
    <property type="evidence" value="ECO:0007669"/>
    <property type="project" value="UniProtKB-SubCell"/>
</dbReference>
<dbReference type="OrthoDB" id="3550095at2759"/>
<dbReference type="GO" id="GO:0000976">
    <property type="term" value="F:transcription cis-regulatory region binding"/>
    <property type="evidence" value="ECO:0007669"/>
    <property type="project" value="TreeGrafter"/>
</dbReference>
<evidence type="ECO:0000313" key="5">
    <source>
        <dbReference type="EMBL" id="CEJ92277.1"/>
    </source>
</evidence>
<evidence type="ECO:0000256" key="3">
    <source>
        <dbReference type="SAM" id="MobiDB-lite"/>
    </source>
</evidence>
<evidence type="ECO:0000256" key="2">
    <source>
        <dbReference type="ARBA" id="ARBA00023242"/>
    </source>
</evidence>
<comment type="subcellular location">
    <subcellularLocation>
        <location evidence="1">Nucleus</location>
    </subcellularLocation>
</comment>
<dbReference type="PANTHER" id="PTHR37534:SF51">
    <property type="entry name" value="ACRIFLAVINE SENSITIVITY CONTROL PROTEIN ACR-2"/>
    <property type="match status" value="1"/>
</dbReference>
<dbReference type="GO" id="GO:0000981">
    <property type="term" value="F:DNA-binding transcription factor activity, RNA polymerase II-specific"/>
    <property type="evidence" value="ECO:0007669"/>
    <property type="project" value="InterPro"/>
</dbReference>
<dbReference type="HOGENOM" id="CLU_020030_3_1_1"/>
<name>A0A0A1TNU4_9HYPO</name>
<sequence length="534" mass="59349">MPASNNNAKACHNCRRRRLRCDRSWPTCNKCLIGGLECLGYGKIFVWTQPDDASAASGPPPPPASFPPDFLRAALPPPPDGQHATTIQASGGRAISREDDDDAAAKSTITTLASPLSRLTDPIFQDLDHNSRYYLTHFANRVCQDLVARDGPGLNPFRELIPLTNKHPLLQQIVIATSAIHWVNIFRPAGTPTTGISDPGGYMTAMRSKDLVAQKALTDALIARQKALGYMRELLETLDAEGSELALAAMHFFIKFDLIDTEMSDTKNWQAHLEGASSLLALSPDGMNSPSSQMLRDYVVADYFIYHILGSTLTSGAHAARMARHAVQLLPVMKRVEMNIYLACPPEILQAILVASQLSYEKAATDETLTAADEAIALFDQAVNYDMPSWVAHLQAATAITDTESRIHVASAYRSSACLYVLQALPPIRAVRPLETQQLVDDILDHLSFIDDADPYFKAISWPLFIAGAESNDPEKRKWVMERLLRIWKICPWGYLFTAIEMLKAAWELRDTRPETEVNWLQELKRMGFDYLII</sequence>
<dbReference type="InterPro" id="IPR036864">
    <property type="entry name" value="Zn2-C6_fun-type_DNA-bd_sf"/>
</dbReference>
<dbReference type="Pfam" id="PF00172">
    <property type="entry name" value="Zn_clus"/>
    <property type="match status" value="1"/>
</dbReference>
<dbReference type="AlphaFoldDB" id="A0A0A1TNU4"/>
<accession>A0A0A1TNU4</accession>
<dbReference type="GO" id="GO:0045944">
    <property type="term" value="P:positive regulation of transcription by RNA polymerase II"/>
    <property type="evidence" value="ECO:0007669"/>
    <property type="project" value="TreeGrafter"/>
</dbReference>
<dbReference type="SMART" id="SM00066">
    <property type="entry name" value="GAL4"/>
    <property type="match status" value="1"/>
</dbReference>
<dbReference type="SUPFAM" id="SSF57701">
    <property type="entry name" value="Zn2/Cys6 DNA-binding domain"/>
    <property type="match status" value="1"/>
</dbReference>
<evidence type="ECO:0000259" key="4">
    <source>
        <dbReference type="PROSITE" id="PS50048"/>
    </source>
</evidence>
<dbReference type="InterPro" id="IPR001138">
    <property type="entry name" value="Zn2Cys6_DnaBD"/>
</dbReference>
<dbReference type="PANTHER" id="PTHR37534">
    <property type="entry name" value="TRANSCRIPTIONAL ACTIVATOR PROTEIN UGA3"/>
    <property type="match status" value="1"/>
</dbReference>
<dbReference type="InterPro" id="IPR021858">
    <property type="entry name" value="Fun_TF"/>
</dbReference>
<dbReference type="EMBL" id="CDHN01000004">
    <property type="protein sequence ID" value="CEJ92277.1"/>
    <property type="molecule type" value="Genomic_DNA"/>
</dbReference>
<proteinExistence type="predicted"/>
<feature type="domain" description="Zn(2)-C6 fungal-type" evidence="4">
    <location>
        <begin position="10"/>
        <end position="38"/>
    </location>
</feature>
<protein>
    <submittedName>
        <fullName evidence="5">Putative Acriflavine sensitivity control protein</fullName>
    </submittedName>
</protein>
<organism evidence="5 6">
    <name type="scientific">[Torrubiella] hemipterigena</name>
    <dbReference type="NCBI Taxonomy" id="1531966"/>
    <lineage>
        <taxon>Eukaryota</taxon>
        <taxon>Fungi</taxon>
        <taxon>Dikarya</taxon>
        <taxon>Ascomycota</taxon>
        <taxon>Pezizomycotina</taxon>
        <taxon>Sordariomycetes</taxon>
        <taxon>Hypocreomycetidae</taxon>
        <taxon>Hypocreales</taxon>
        <taxon>Clavicipitaceae</taxon>
        <taxon>Clavicipitaceae incertae sedis</taxon>
        <taxon>'Torrubiella' clade</taxon>
    </lineage>
</organism>
<keyword evidence="6" id="KW-1185">Reference proteome</keyword>
<gene>
    <name evidence="5" type="ORF">VHEMI07937</name>
</gene>
<dbReference type="GO" id="GO:0008270">
    <property type="term" value="F:zinc ion binding"/>
    <property type="evidence" value="ECO:0007669"/>
    <property type="project" value="InterPro"/>
</dbReference>
<evidence type="ECO:0000313" key="6">
    <source>
        <dbReference type="Proteomes" id="UP000039046"/>
    </source>
</evidence>